<feature type="transmembrane region" description="Helical" evidence="1">
    <location>
        <begin position="236"/>
        <end position="255"/>
    </location>
</feature>
<keyword evidence="1" id="KW-0812">Transmembrane</keyword>
<proteinExistence type="predicted"/>
<sequence length="482" mass="53034">MYCKKCGKTYNSYQLYCPQDGYPLQTTGDADKVQSRKSKRCPECRTNSGHEAAMYCTTCGRSLDTYERAGSAPQTSFNPTLGRKVLPGLLVSTGLLFVISQFIVFYVYRVTQSVGYLQVQLPVDRPVLESLNFLDVSMFANLTGISLILENDDFMQHISYFSTGLGFMAVIAVIALVTGGYVIKHWHHEVTAWKAAVVFAVGYAALLGVISQSSGISHVTGNSHYETSLTFYSTNALINGVILGFIFSYAGMGLWEMRHRKPRLSDGERGIRYGIFTAMAAYVLMLLVTALLHTQYNPQLETDGSSSSGMGSSVYNNMSFIGKMAGLAIQLATGNTIIIKRPGPAPKTYSFLSDVSEEDKSAIGFVIPPDFFASSHVFVMMVLAVFFIAAGFWLAKGHNGSLRLVLVYTFVVAGIMTFFAFYTSMNQVFQSGETFRRFLGDESVFMGFRLLRTCIISLLYVGVTASIGVLIRKLIEKKGGVR</sequence>
<evidence type="ECO:0000313" key="2">
    <source>
        <dbReference type="EMBL" id="GAA0446740.1"/>
    </source>
</evidence>
<name>A0ABP3J9Y5_9BACI</name>
<keyword evidence="3" id="KW-1185">Reference proteome</keyword>
<comment type="caution">
    <text evidence="2">The sequence shown here is derived from an EMBL/GenBank/DDBJ whole genome shotgun (WGS) entry which is preliminary data.</text>
</comment>
<feature type="transmembrane region" description="Helical" evidence="1">
    <location>
        <begin position="377"/>
        <end position="395"/>
    </location>
</feature>
<organism evidence="2 3">
    <name type="scientific">Lentibacillus halophilus</name>
    <dbReference type="NCBI Taxonomy" id="295065"/>
    <lineage>
        <taxon>Bacteria</taxon>
        <taxon>Bacillati</taxon>
        <taxon>Bacillota</taxon>
        <taxon>Bacilli</taxon>
        <taxon>Bacillales</taxon>
        <taxon>Bacillaceae</taxon>
        <taxon>Lentibacillus</taxon>
    </lineage>
</organism>
<dbReference type="Proteomes" id="UP001501459">
    <property type="component" value="Unassembled WGS sequence"/>
</dbReference>
<feature type="transmembrane region" description="Helical" evidence="1">
    <location>
        <begin position="195"/>
        <end position="216"/>
    </location>
</feature>
<feature type="transmembrane region" description="Helical" evidence="1">
    <location>
        <begin position="402"/>
        <end position="422"/>
    </location>
</feature>
<dbReference type="EMBL" id="BAAADM010000055">
    <property type="protein sequence ID" value="GAA0446740.1"/>
    <property type="molecule type" value="Genomic_DNA"/>
</dbReference>
<feature type="transmembrane region" description="Helical" evidence="1">
    <location>
        <begin position="158"/>
        <end position="183"/>
    </location>
</feature>
<feature type="transmembrane region" description="Helical" evidence="1">
    <location>
        <begin position="85"/>
        <end position="108"/>
    </location>
</feature>
<evidence type="ECO:0000256" key="1">
    <source>
        <dbReference type="SAM" id="Phobius"/>
    </source>
</evidence>
<evidence type="ECO:0008006" key="4">
    <source>
        <dbReference type="Google" id="ProtNLM"/>
    </source>
</evidence>
<reference evidence="3" key="1">
    <citation type="journal article" date="2019" name="Int. J. Syst. Evol. Microbiol.">
        <title>The Global Catalogue of Microorganisms (GCM) 10K type strain sequencing project: providing services to taxonomists for standard genome sequencing and annotation.</title>
        <authorList>
            <consortium name="The Broad Institute Genomics Platform"/>
            <consortium name="The Broad Institute Genome Sequencing Center for Infectious Disease"/>
            <person name="Wu L."/>
            <person name="Ma J."/>
        </authorList>
    </citation>
    <scope>NUCLEOTIDE SEQUENCE [LARGE SCALE GENOMIC DNA]</scope>
    <source>
        <strain evidence="3">JCM 12149</strain>
    </source>
</reference>
<protein>
    <recommendedName>
        <fullName evidence="4">Double zinc ribbon</fullName>
    </recommendedName>
</protein>
<keyword evidence="1" id="KW-1133">Transmembrane helix</keyword>
<feature type="transmembrane region" description="Helical" evidence="1">
    <location>
        <begin position="275"/>
        <end position="296"/>
    </location>
</feature>
<keyword evidence="1" id="KW-0472">Membrane</keyword>
<accession>A0ABP3J9Y5</accession>
<gene>
    <name evidence="2" type="ORF">GCM10008983_25790</name>
</gene>
<evidence type="ECO:0000313" key="3">
    <source>
        <dbReference type="Proteomes" id="UP001501459"/>
    </source>
</evidence>
<dbReference type="RefSeq" id="WP_343753875.1">
    <property type="nucleotide sequence ID" value="NZ_BAAADM010000055.1"/>
</dbReference>
<feature type="transmembrane region" description="Helical" evidence="1">
    <location>
        <begin position="450"/>
        <end position="471"/>
    </location>
</feature>